<evidence type="ECO:0000313" key="1">
    <source>
        <dbReference type="EMBL" id="JAT17999.1"/>
    </source>
</evidence>
<dbReference type="AlphaFoldDB" id="A0A1B6L2R0"/>
<accession>A0A1B6L2R0</accession>
<name>A0A1B6L2R0_9HEMI</name>
<dbReference type="PANTHER" id="PTHR33332">
    <property type="entry name" value="REVERSE TRANSCRIPTASE DOMAIN-CONTAINING PROTEIN"/>
    <property type="match status" value="1"/>
</dbReference>
<proteinExistence type="predicted"/>
<feature type="non-terminal residue" evidence="1">
    <location>
        <position position="1"/>
    </location>
</feature>
<gene>
    <name evidence="1" type="ORF">g.159</name>
</gene>
<organism evidence="1">
    <name type="scientific">Graphocephala atropunctata</name>
    <dbReference type="NCBI Taxonomy" id="36148"/>
    <lineage>
        <taxon>Eukaryota</taxon>
        <taxon>Metazoa</taxon>
        <taxon>Ecdysozoa</taxon>
        <taxon>Arthropoda</taxon>
        <taxon>Hexapoda</taxon>
        <taxon>Insecta</taxon>
        <taxon>Pterygota</taxon>
        <taxon>Neoptera</taxon>
        <taxon>Paraneoptera</taxon>
        <taxon>Hemiptera</taxon>
        <taxon>Auchenorrhyncha</taxon>
        <taxon>Membracoidea</taxon>
        <taxon>Cicadellidae</taxon>
        <taxon>Cicadellinae</taxon>
        <taxon>Cicadellini</taxon>
        <taxon>Graphocephala</taxon>
    </lineage>
</organism>
<sequence length="117" mass="13121">KFIITALISLTEFLIDQVEEGNTCTAILLDYSKAFDCLSHEQLLEKLTTLGIQGTSKLWFTNYLRGRSQVVEINHSSKGRIGKIRSAPRLSPGESLRDQYWGLCCLFSSQMTSPTTC</sequence>
<dbReference type="EMBL" id="GEBQ01021978">
    <property type="protein sequence ID" value="JAT17999.1"/>
    <property type="molecule type" value="Transcribed_RNA"/>
</dbReference>
<protein>
    <submittedName>
        <fullName evidence="1">Uncharacterized protein</fullName>
    </submittedName>
</protein>
<reference evidence="1" key="1">
    <citation type="submission" date="2015-11" db="EMBL/GenBank/DDBJ databases">
        <title>De novo transcriptome assembly of four potential Pierce s Disease insect vectors from Arizona vineyards.</title>
        <authorList>
            <person name="Tassone E.E."/>
        </authorList>
    </citation>
    <scope>NUCLEOTIDE SEQUENCE</scope>
</reference>